<dbReference type="GO" id="GO:0000455">
    <property type="term" value="P:enzyme-directed rRNA pseudouridine synthesis"/>
    <property type="evidence" value="ECO:0007669"/>
    <property type="project" value="TreeGrafter"/>
</dbReference>
<accession>A0A1F6YA31</accession>
<dbReference type="AlphaFoldDB" id="A0A1F6YA31"/>
<dbReference type="Gene3D" id="3.30.2350.10">
    <property type="entry name" value="Pseudouridine synthase"/>
    <property type="match status" value="1"/>
</dbReference>
<dbReference type="InterPro" id="IPR006145">
    <property type="entry name" value="PsdUridine_synth_RsuA/RluA"/>
</dbReference>
<evidence type="ECO:0000259" key="3">
    <source>
        <dbReference type="Pfam" id="PF00849"/>
    </source>
</evidence>
<dbReference type="EMBL" id="MFVT01000028">
    <property type="protein sequence ID" value="OGJ03206.1"/>
    <property type="molecule type" value="Genomic_DNA"/>
</dbReference>
<dbReference type="GO" id="GO:0009982">
    <property type="term" value="F:pseudouridine synthase activity"/>
    <property type="evidence" value="ECO:0007669"/>
    <property type="project" value="InterPro"/>
</dbReference>
<comment type="caution">
    <text evidence="4">The sequence shown here is derived from an EMBL/GenBank/DDBJ whole genome shotgun (WGS) entry which is preliminary data.</text>
</comment>
<dbReference type="InterPro" id="IPR006224">
    <property type="entry name" value="PsdUridine_synth_RluA-like_CS"/>
</dbReference>
<evidence type="ECO:0000256" key="1">
    <source>
        <dbReference type="ARBA" id="ARBA00010876"/>
    </source>
</evidence>
<comment type="similarity">
    <text evidence="1">Belongs to the pseudouridine synthase RluA family.</text>
</comment>
<evidence type="ECO:0000313" key="5">
    <source>
        <dbReference type="Proteomes" id="UP000176826"/>
    </source>
</evidence>
<evidence type="ECO:0000256" key="2">
    <source>
        <dbReference type="SAM" id="MobiDB-lite"/>
    </source>
</evidence>
<feature type="domain" description="Pseudouridine synthase RsuA/RluA-like" evidence="3">
    <location>
        <begin position="12"/>
        <end position="226"/>
    </location>
</feature>
<dbReference type="InterPro" id="IPR020103">
    <property type="entry name" value="PsdUridine_synth_cat_dom_sf"/>
</dbReference>
<dbReference type="GO" id="GO:0003723">
    <property type="term" value="F:RNA binding"/>
    <property type="evidence" value="ECO:0007669"/>
    <property type="project" value="InterPro"/>
</dbReference>
<dbReference type="PANTHER" id="PTHR21600:SF87">
    <property type="entry name" value="RNA PSEUDOURIDYLATE SYNTHASE DOMAIN-CONTAINING PROTEIN 1"/>
    <property type="match status" value="1"/>
</dbReference>
<dbReference type="GO" id="GO:0140098">
    <property type="term" value="F:catalytic activity, acting on RNA"/>
    <property type="evidence" value="ECO:0007669"/>
    <property type="project" value="UniProtKB-ARBA"/>
</dbReference>
<organism evidence="4 5">
    <name type="scientific">Candidatus Nomurabacteria bacterium RIFCSPLOWO2_12_FULL_41_10</name>
    <dbReference type="NCBI Taxonomy" id="1801795"/>
    <lineage>
        <taxon>Bacteria</taxon>
        <taxon>Candidatus Nomuraibacteriota</taxon>
    </lineage>
</organism>
<evidence type="ECO:0000313" key="4">
    <source>
        <dbReference type="EMBL" id="OGJ03206.1"/>
    </source>
</evidence>
<dbReference type="Proteomes" id="UP000176826">
    <property type="component" value="Unassembled WGS sequence"/>
</dbReference>
<dbReference type="Pfam" id="PF00849">
    <property type="entry name" value="PseudoU_synth_2"/>
    <property type="match status" value="1"/>
</dbReference>
<protein>
    <recommendedName>
        <fullName evidence="3">Pseudouridine synthase RsuA/RluA-like domain-containing protein</fullName>
    </recommendedName>
</protein>
<gene>
    <name evidence="4" type="ORF">A3F97_00405</name>
</gene>
<name>A0A1F6YA31_9BACT</name>
<sequence>MKIKILYEDSNILAIDKPSSVSVHNDGRSRDETIADWVLKNYPKMKNVGEDEIYENKKIKTEIKKPGIVHRLDRETSGVLLLAKNQKAYEFLKNQFSAPALGLKTGSGLADRQDRINKTYVAIVNGWVKNDRGVINKPIGRSPKDFRRHLAGRGARGELREAITEYRVLKRFEAKTEPQRISSSRKSHPVLREGSSAKKLPEVESKFTYLEIKPKTGRTHQIRVHMKFLNHPVVCDSLYNPNGPCLKSIKHLALHAKSIEFKNLKGNMVKIESPLPREFKEITNCL</sequence>
<dbReference type="PROSITE" id="PS01129">
    <property type="entry name" value="PSI_RLU"/>
    <property type="match status" value="1"/>
</dbReference>
<dbReference type="SUPFAM" id="SSF55120">
    <property type="entry name" value="Pseudouridine synthase"/>
    <property type="match status" value="1"/>
</dbReference>
<reference evidence="4 5" key="1">
    <citation type="journal article" date="2016" name="Nat. Commun.">
        <title>Thousands of microbial genomes shed light on interconnected biogeochemical processes in an aquifer system.</title>
        <authorList>
            <person name="Anantharaman K."/>
            <person name="Brown C.T."/>
            <person name="Hug L.A."/>
            <person name="Sharon I."/>
            <person name="Castelle C.J."/>
            <person name="Probst A.J."/>
            <person name="Thomas B.C."/>
            <person name="Singh A."/>
            <person name="Wilkins M.J."/>
            <person name="Karaoz U."/>
            <person name="Brodie E.L."/>
            <person name="Williams K.H."/>
            <person name="Hubbard S.S."/>
            <person name="Banfield J.F."/>
        </authorList>
    </citation>
    <scope>NUCLEOTIDE SEQUENCE [LARGE SCALE GENOMIC DNA]</scope>
</reference>
<feature type="region of interest" description="Disordered" evidence="2">
    <location>
        <begin position="177"/>
        <end position="196"/>
    </location>
</feature>
<dbReference type="PANTHER" id="PTHR21600">
    <property type="entry name" value="MITOCHONDRIAL RNA PSEUDOURIDINE SYNTHASE"/>
    <property type="match status" value="1"/>
</dbReference>
<dbReference type="CDD" id="cd02869">
    <property type="entry name" value="PseudoU_synth_RluA_like"/>
    <property type="match status" value="1"/>
</dbReference>
<dbReference type="InterPro" id="IPR050188">
    <property type="entry name" value="RluA_PseudoU_synthase"/>
</dbReference>
<proteinExistence type="inferred from homology"/>